<organism evidence="1 2">
    <name type="scientific">Streptococcus sobrinus W1703</name>
    <dbReference type="NCBI Taxonomy" id="1227275"/>
    <lineage>
        <taxon>Bacteria</taxon>
        <taxon>Bacillati</taxon>
        <taxon>Bacillota</taxon>
        <taxon>Bacilli</taxon>
        <taxon>Lactobacillales</taxon>
        <taxon>Streptococcaceae</taxon>
        <taxon>Streptococcus</taxon>
    </lineage>
</organism>
<gene>
    <name evidence="1" type="ORF">HMPREF1557_02214</name>
</gene>
<dbReference type="HOGENOM" id="CLU_3104547_0_0_9"/>
<evidence type="ECO:0000313" key="2">
    <source>
        <dbReference type="Proteomes" id="UP000016617"/>
    </source>
</evidence>
<evidence type="ECO:0000313" key="1">
    <source>
        <dbReference type="EMBL" id="ERJ73642.1"/>
    </source>
</evidence>
<accession>U2J0S2</accession>
<name>U2J0S2_9STRE</name>
<protein>
    <submittedName>
        <fullName evidence="1">Uncharacterized protein</fullName>
    </submittedName>
</protein>
<proteinExistence type="predicted"/>
<reference evidence="1 2" key="1">
    <citation type="submission" date="2013-06" db="EMBL/GenBank/DDBJ databases">
        <authorList>
            <person name="Weinstock G."/>
            <person name="Sodergren E."/>
            <person name="Lobos E.A."/>
            <person name="Fulton L."/>
            <person name="Fulton R."/>
            <person name="Courtney L."/>
            <person name="Fronick C."/>
            <person name="O'Laughlin M."/>
            <person name="Godfrey J."/>
            <person name="Wilson R.M."/>
            <person name="Miner T."/>
            <person name="Farmer C."/>
            <person name="Delehaunty K."/>
            <person name="Cordes M."/>
            <person name="Minx P."/>
            <person name="Tomlinson C."/>
            <person name="Chen J."/>
            <person name="Wollam A."/>
            <person name="Pepin K.H."/>
            <person name="Bhonagiri V."/>
            <person name="Zhang X."/>
            <person name="Warren W."/>
            <person name="Mitreva M."/>
            <person name="Mardis E.R."/>
            <person name="Wilson R.K."/>
        </authorList>
    </citation>
    <scope>NUCLEOTIDE SEQUENCE [LARGE SCALE GENOMIC DNA]</scope>
    <source>
        <strain evidence="1 2">W1703</strain>
    </source>
</reference>
<dbReference type="AlphaFoldDB" id="U2J0S2"/>
<sequence>MRRLAIIVAFLVVVSVLLVKLLWGQAINPAKIVVLVFAGIGLGKQVFKPQA</sequence>
<dbReference type="Proteomes" id="UP000016617">
    <property type="component" value="Unassembled WGS sequence"/>
</dbReference>
<comment type="caution">
    <text evidence="1">The sequence shown here is derived from an EMBL/GenBank/DDBJ whole genome shotgun (WGS) entry which is preliminary data.</text>
</comment>
<dbReference type="EMBL" id="AWVA01000127">
    <property type="protein sequence ID" value="ERJ73642.1"/>
    <property type="molecule type" value="Genomic_DNA"/>
</dbReference>